<protein>
    <submittedName>
        <fullName evidence="1">Uncharacterized protein</fullName>
    </submittedName>
</protein>
<reference evidence="1" key="1">
    <citation type="submission" date="2015-08" db="EMBL/GenBank/DDBJ databases">
        <title>Draft genome sequence of Komagataeibacter europaeus CECT 8546 a cellulose producer strain from vinegar produced by the traditional method.</title>
        <authorList>
            <person name="Poehlein A."/>
            <person name="Valera M.J."/>
            <person name="Haack F.S."/>
            <person name="Mas A."/>
            <person name="Daniel R."/>
            <person name="Streit W.R."/>
            <person name="Mateo E."/>
        </authorList>
    </citation>
    <scope>NUCLEOTIDE SEQUENCE [LARGE SCALE GENOMIC DNA]</scope>
    <source>
        <strain evidence="1">CECT 8546</strain>
    </source>
</reference>
<gene>
    <name evidence="1" type="ORF">KOEU_29580</name>
</gene>
<evidence type="ECO:0000313" key="2">
    <source>
        <dbReference type="Proteomes" id="UP000037566"/>
    </source>
</evidence>
<dbReference type="EMBL" id="LHUQ01000026">
    <property type="protein sequence ID" value="KON63554.1"/>
    <property type="molecule type" value="Genomic_DNA"/>
</dbReference>
<keyword evidence="2" id="KW-1185">Reference proteome</keyword>
<dbReference type="STRING" id="33995.KOEU_29580"/>
<name>A0A0M0EE53_KOMEU</name>
<dbReference type="PATRIC" id="fig|33995.3.peg.3281"/>
<proteinExistence type="predicted"/>
<comment type="caution">
    <text evidence="1">The sequence shown here is derived from an EMBL/GenBank/DDBJ whole genome shotgun (WGS) entry which is preliminary data.</text>
</comment>
<dbReference type="Proteomes" id="UP000037566">
    <property type="component" value="Unassembled WGS sequence"/>
</dbReference>
<accession>A0A0M0EE53</accession>
<dbReference type="RefSeq" id="WP_053323814.1">
    <property type="nucleotide sequence ID" value="NZ_LHUQ01000026.1"/>
</dbReference>
<dbReference type="OrthoDB" id="9791494at2"/>
<evidence type="ECO:0000313" key="1">
    <source>
        <dbReference type="EMBL" id="KON63554.1"/>
    </source>
</evidence>
<sequence>MRHPPGSSALLPHPGGWPTCTIKRDEIEARVLVGLTERMASPDAVAKAVKAYLEENNRLNQARRAQVAADCKALDRIDRSMRGIITAIEDGMYQPA</sequence>
<dbReference type="AlphaFoldDB" id="A0A0M0EE53"/>
<organism evidence="1 2">
    <name type="scientific">Komagataeibacter europaeus</name>
    <name type="common">Gluconacetobacter europaeus</name>
    <dbReference type="NCBI Taxonomy" id="33995"/>
    <lineage>
        <taxon>Bacteria</taxon>
        <taxon>Pseudomonadati</taxon>
        <taxon>Pseudomonadota</taxon>
        <taxon>Alphaproteobacteria</taxon>
        <taxon>Acetobacterales</taxon>
        <taxon>Acetobacteraceae</taxon>
        <taxon>Komagataeibacter</taxon>
    </lineage>
</organism>